<dbReference type="OrthoDB" id="16516at2759"/>
<dbReference type="AlphaFoldDB" id="A0A1L9RN09"/>
<evidence type="ECO:0000256" key="1">
    <source>
        <dbReference type="ARBA" id="ARBA00022722"/>
    </source>
</evidence>
<dbReference type="STRING" id="1073089.A0A1L9RN09"/>
<evidence type="ECO:0000256" key="4">
    <source>
        <dbReference type="SAM" id="MobiDB-lite"/>
    </source>
</evidence>
<dbReference type="GeneID" id="63751407"/>
<dbReference type="InterPro" id="IPR036397">
    <property type="entry name" value="RNaseH_sf"/>
</dbReference>
<dbReference type="GO" id="GO:0004527">
    <property type="term" value="F:exonuclease activity"/>
    <property type="evidence" value="ECO:0007669"/>
    <property type="project" value="UniProtKB-KW"/>
</dbReference>
<dbReference type="VEuPathDB" id="FungiDB:ASPWEDRAFT_41431"/>
<dbReference type="PANTHER" id="PTHR12801">
    <property type="entry name" value="RNA EXONUCLEASE REXO1 / RECO3 FAMILY MEMBER-RELATED"/>
    <property type="match status" value="1"/>
</dbReference>
<keyword evidence="2" id="KW-0378">Hydrolase</keyword>
<protein>
    <recommendedName>
        <fullName evidence="5">Exonuclease domain-containing protein</fullName>
    </recommendedName>
</protein>
<proteinExistence type="predicted"/>
<dbReference type="GO" id="GO:0000027">
    <property type="term" value="P:ribosomal large subunit assembly"/>
    <property type="evidence" value="ECO:0007669"/>
    <property type="project" value="TreeGrafter"/>
</dbReference>
<dbReference type="InterPro" id="IPR013520">
    <property type="entry name" value="Ribonucl_H"/>
</dbReference>
<reference evidence="7" key="1">
    <citation type="journal article" date="2017" name="Genome Biol.">
        <title>Comparative genomics reveals high biological diversity and specific adaptations in the industrially and medically important fungal genus Aspergillus.</title>
        <authorList>
            <person name="de Vries R.P."/>
            <person name="Riley R."/>
            <person name="Wiebenga A."/>
            <person name="Aguilar-Osorio G."/>
            <person name="Amillis S."/>
            <person name="Uchima C.A."/>
            <person name="Anderluh G."/>
            <person name="Asadollahi M."/>
            <person name="Askin M."/>
            <person name="Barry K."/>
            <person name="Battaglia E."/>
            <person name="Bayram O."/>
            <person name="Benocci T."/>
            <person name="Braus-Stromeyer S.A."/>
            <person name="Caldana C."/>
            <person name="Canovas D."/>
            <person name="Cerqueira G.C."/>
            <person name="Chen F."/>
            <person name="Chen W."/>
            <person name="Choi C."/>
            <person name="Clum A."/>
            <person name="Dos Santos R.A."/>
            <person name="Damasio A.R."/>
            <person name="Diallinas G."/>
            <person name="Emri T."/>
            <person name="Fekete E."/>
            <person name="Flipphi M."/>
            <person name="Freyberg S."/>
            <person name="Gallo A."/>
            <person name="Gournas C."/>
            <person name="Habgood R."/>
            <person name="Hainaut M."/>
            <person name="Harispe M.L."/>
            <person name="Henrissat B."/>
            <person name="Hilden K.S."/>
            <person name="Hope R."/>
            <person name="Hossain A."/>
            <person name="Karabika E."/>
            <person name="Karaffa L."/>
            <person name="Karanyi Z."/>
            <person name="Krasevec N."/>
            <person name="Kuo A."/>
            <person name="Kusch H."/>
            <person name="LaButti K."/>
            <person name="Lagendijk E.L."/>
            <person name="Lapidus A."/>
            <person name="Levasseur A."/>
            <person name="Lindquist E."/>
            <person name="Lipzen A."/>
            <person name="Logrieco A.F."/>
            <person name="MacCabe A."/>
            <person name="Maekelae M.R."/>
            <person name="Malavazi I."/>
            <person name="Melin P."/>
            <person name="Meyer V."/>
            <person name="Mielnichuk N."/>
            <person name="Miskei M."/>
            <person name="Molnar A.P."/>
            <person name="Mule G."/>
            <person name="Ngan C.Y."/>
            <person name="Orejas M."/>
            <person name="Orosz E."/>
            <person name="Ouedraogo J.P."/>
            <person name="Overkamp K.M."/>
            <person name="Park H.-S."/>
            <person name="Perrone G."/>
            <person name="Piumi F."/>
            <person name="Punt P.J."/>
            <person name="Ram A.F."/>
            <person name="Ramon A."/>
            <person name="Rauscher S."/>
            <person name="Record E."/>
            <person name="Riano-Pachon D.M."/>
            <person name="Robert V."/>
            <person name="Roehrig J."/>
            <person name="Ruller R."/>
            <person name="Salamov A."/>
            <person name="Salih N.S."/>
            <person name="Samson R.A."/>
            <person name="Sandor E."/>
            <person name="Sanguinetti M."/>
            <person name="Schuetze T."/>
            <person name="Sepcic K."/>
            <person name="Shelest E."/>
            <person name="Sherlock G."/>
            <person name="Sophianopoulou V."/>
            <person name="Squina F.M."/>
            <person name="Sun H."/>
            <person name="Susca A."/>
            <person name="Todd R.B."/>
            <person name="Tsang A."/>
            <person name="Unkles S.E."/>
            <person name="van de Wiele N."/>
            <person name="van Rossen-Uffink D."/>
            <person name="Oliveira J.V."/>
            <person name="Vesth T.C."/>
            <person name="Visser J."/>
            <person name="Yu J.-H."/>
            <person name="Zhou M."/>
            <person name="Andersen M.R."/>
            <person name="Archer D.B."/>
            <person name="Baker S.E."/>
            <person name="Benoit I."/>
            <person name="Brakhage A.A."/>
            <person name="Braus G.H."/>
            <person name="Fischer R."/>
            <person name="Frisvad J.C."/>
            <person name="Goldman G.H."/>
            <person name="Houbraken J."/>
            <person name="Oakley B."/>
            <person name="Pocsi I."/>
            <person name="Scazzocchio C."/>
            <person name="Seiboth B."/>
            <person name="vanKuyk P.A."/>
            <person name="Wortman J."/>
            <person name="Dyer P.S."/>
            <person name="Grigoriev I.V."/>
        </authorList>
    </citation>
    <scope>NUCLEOTIDE SEQUENCE [LARGE SCALE GENOMIC DNA]</scope>
    <source>
        <strain evidence="7">DTO 134E9</strain>
    </source>
</reference>
<dbReference type="CDD" id="cd06137">
    <property type="entry name" value="DEDDh_RNase"/>
    <property type="match status" value="1"/>
</dbReference>
<dbReference type="InterPro" id="IPR047021">
    <property type="entry name" value="REXO1/3/4-like"/>
</dbReference>
<feature type="region of interest" description="Disordered" evidence="4">
    <location>
        <begin position="201"/>
        <end position="220"/>
    </location>
</feature>
<dbReference type="EMBL" id="KV878212">
    <property type="protein sequence ID" value="OJJ36217.1"/>
    <property type="molecule type" value="Genomic_DNA"/>
</dbReference>
<keyword evidence="3" id="KW-0269">Exonuclease</keyword>
<name>A0A1L9RN09_ASPWE</name>
<dbReference type="RefSeq" id="XP_040689893.1">
    <property type="nucleotide sequence ID" value="XM_040835559.1"/>
</dbReference>
<dbReference type="PANTHER" id="PTHR12801:SF114">
    <property type="entry name" value="EXONUCLEASE, PUTATIVE (AFU_ORTHOLOGUE AFUA_7G00870)-RELATED"/>
    <property type="match status" value="1"/>
</dbReference>
<dbReference type="Pfam" id="PF00929">
    <property type="entry name" value="RNase_T"/>
    <property type="match status" value="1"/>
</dbReference>
<organism evidence="6 7">
    <name type="scientific">Aspergillus wentii DTO 134E9</name>
    <dbReference type="NCBI Taxonomy" id="1073089"/>
    <lineage>
        <taxon>Eukaryota</taxon>
        <taxon>Fungi</taxon>
        <taxon>Dikarya</taxon>
        <taxon>Ascomycota</taxon>
        <taxon>Pezizomycotina</taxon>
        <taxon>Eurotiomycetes</taxon>
        <taxon>Eurotiomycetidae</taxon>
        <taxon>Eurotiales</taxon>
        <taxon>Aspergillaceae</taxon>
        <taxon>Aspergillus</taxon>
        <taxon>Aspergillus subgen. Cremei</taxon>
    </lineage>
</organism>
<dbReference type="GO" id="GO:0003676">
    <property type="term" value="F:nucleic acid binding"/>
    <property type="evidence" value="ECO:0007669"/>
    <property type="project" value="InterPro"/>
</dbReference>
<evidence type="ECO:0000259" key="5">
    <source>
        <dbReference type="SMART" id="SM00479"/>
    </source>
</evidence>
<keyword evidence="1" id="KW-0540">Nuclease</keyword>
<dbReference type="GO" id="GO:0006364">
    <property type="term" value="P:rRNA processing"/>
    <property type="evidence" value="ECO:0007669"/>
    <property type="project" value="TreeGrafter"/>
</dbReference>
<gene>
    <name evidence="6" type="ORF">ASPWEDRAFT_41431</name>
</gene>
<dbReference type="Gene3D" id="3.30.420.10">
    <property type="entry name" value="Ribonuclease H-like superfamily/Ribonuclease H"/>
    <property type="match status" value="1"/>
</dbReference>
<dbReference type="Proteomes" id="UP000184383">
    <property type="component" value="Unassembled WGS sequence"/>
</dbReference>
<evidence type="ECO:0000313" key="7">
    <source>
        <dbReference type="Proteomes" id="UP000184383"/>
    </source>
</evidence>
<dbReference type="SMART" id="SM00479">
    <property type="entry name" value="EXOIII"/>
    <property type="match status" value="1"/>
</dbReference>
<evidence type="ECO:0000256" key="3">
    <source>
        <dbReference type="ARBA" id="ARBA00022839"/>
    </source>
</evidence>
<evidence type="ECO:0000256" key="2">
    <source>
        <dbReference type="ARBA" id="ARBA00022801"/>
    </source>
</evidence>
<dbReference type="SUPFAM" id="SSF53098">
    <property type="entry name" value="Ribonuclease H-like"/>
    <property type="match status" value="1"/>
</dbReference>
<accession>A0A1L9RN09</accession>
<feature type="domain" description="Exonuclease" evidence="5">
    <location>
        <begin position="19"/>
        <end position="188"/>
    </location>
</feature>
<evidence type="ECO:0000313" key="6">
    <source>
        <dbReference type="EMBL" id="OJJ36217.1"/>
    </source>
</evidence>
<dbReference type="GO" id="GO:0005634">
    <property type="term" value="C:nucleus"/>
    <property type="evidence" value="ECO:0007669"/>
    <property type="project" value="TreeGrafter"/>
</dbReference>
<keyword evidence="7" id="KW-1185">Reference proteome</keyword>
<sequence>MWRCSKLTPAQDGVKTARAAVSMDCEMVEVEGGSSEVAQVCAVDIVTGEVLVDTFVVPKKKVTDWRTPWSGMSEKRLRQMVSAGRTVNGWEEAREELWKYVDENTLMVGQALKHDLEVMRMVHLRVIDTAIVSREAVGKSCKDSFGLKTLCSDILNRDIQPAQVGHDCMEDTMATREVVLCWVQNPEKVHEWAENLRLKSEQSRKNKARKKEEKRAQRNI</sequence>
<dbReference type="InterPro" id="IPR012337">
    <property type="entry name" value="RNaseH-like_sf"/>
</dbReference>